<feature type="transmembrane region" description="Helical" evidence="1">
    <location>
        <begin position="143"/>
        <end position="161"/>
    </location>
</feature>
<gene>
    <name evidence="3" type="ORF">ABQJ54_02140</name>
</gene>
<comment type="caution">
    <text evidence="3">The sequence shown here is derived from an EMBL/GenBank/DDBJ whole genome shotgun (WGS) entry which is preliminary data.</text>
</comment>
<accession>A0ABV3QBJ7</accession>
<protein>
    <submittedName>
        <fullName evidence="3">DUF4236 domain-containing protein</fullName>
    </submittedName>
</protein>
<sequence length="367" mass="40203">MGFYLRKSISVGPLRFNLSGSGVGVSAGIKGFRVGTGPRGNYIHMGRGGFYYRATLPPAGNDTRAPRQQYSYTPPIQHTPISATHEPLKEIDSLDANHIVDSSSKALLDEINQKRKRPLMWPMVLIGAVMLLAWSVHVDAPQWVNSLIALAGLIGAVYVGVRDQLAKTVVLFYEFDPHVEAAYEQLHSAALQLAGCARVWHIEASGRVLDRKYHAGAASLIRRKVTSIRRGAPSHLKCNIETVAIGVGRQVLHFFPDRVLVYAPEGVGGVEYSHLSIAVVEKNFIEDEGVPRDTRVVGHTWRFVNKNGGPDRRFNNNRQIPICRYTEMCIQSASGINEVIQLSQPGVGGDFVGAVRRLARVTPAAPG</sequence>
<name>A0ABV3QBJ7_9GAMM</name>
<proteinExistence type="predicted"/>
<dbReference type="Proteomes" id="UP001556220">
    <property type="component" value="Unassembled WGS sequence"/>
</dbReference>
<feature type="domain" description="DUF4236" evidence="2">
    <location>
        <begin position="3"/>
        <end position="53"/>
    </location>
</feature>
<evidence type="ECO:0000256" key="1">
    <source>
        <dbReference type="SAM" id="Phobius"/>
    </source>
</evidence>
<feature type="transmembrane region" description="Helical" evidence="1">
    <location>
        <begin position="119"/>
        <end position="137"/>
    </location>
</feature>
<keyword evidence="1" id="KW-0812">Transmembrane</keyword>
<evidence type="ECO:0000313" key="4">
    <source>
        <dbReference type="Proteomes" id="UP001556220"/>
    </source>
</evidence>
<keyword evidence="1" id="KW-1133">Transmembrane helix</keyword>
<reference evidence="3 4" key="1">
    <citation type="submission" date="2024-06" db="EMBL/GenBank/DDBJ databases">
        <authorList>
            <person name="Woo H."/>
        </authorList>
    </citation>
    <scope>NUCLEOTIDE SEQUENCE [LARGE SCALE GENOMIC DNA]</scope>
    <source>
        <strain evidence="3 4">Si-c</strain>
    </source>
</reference>
<evidence type="ECO:0000259" key="2">
    <source>
        <dbReference type="Pfam" id="PF14020"/>
    </source>
</evidence>
<dbReference type="EMBL" id="JBFOHK010000001">
    <property type="protein sequence ID" value="MEW9570546.1"/>
    <property type="molecule type" value="Genomic_DNA"/>
</dbReference>
<keyword evidence="4" id="KW-1185">Reference proteome</keyword>
<keyword evidence="1" id="KW-0472">Membrane</keyword>
<organism evidence="3 4">
    <name type="scientific">Rhodanobacter lycopersici</name>
    <dbReference type="NCBI Taxonomy" id="3162487"/>
    <lineage>
        <taxon>Bacteria</taxon>
        <taxon>Pseudomonadati</taxon>
        <taxon>Pseudomonadota</taxon>
        <taxon>Gammaproteobacteria</taxon>
        <taxon>Lysobacterales</taxon>
        <taxon>Rhodanobacteraceae</taxon>
        <taxon>Rhodanobacter</taxon>
    </lineage>
</organism>
<dbReference type="Pfam" id="PF14020">
    <property type="entry name" value="DUF4236"/>
    <property type="match status" value="1"/>
</dbReference>
<dbReference type="RefSeq" id="WP_367852632.1">
    <property type="nucleotide sequence ID" value="NZ_JBFOHK010000001.1"/>
</dbReference>
<dbReference type="InterPro" id="IPR025330">
    <property type="entry name" value="DUF4236"/>
</dbReference>
<evidence type="ECO:0000313" key="3">
    <source>
        <dbReference type="EMBL" id="MEW9570546.1"/>
    </source>
</evidence>